<dbReference type="AlphaFoldDB" id="A0A075A5Z9"/>
<dbReference type="GeneID" id="20314603"/>
<dbReference type="RefSeq" id="XP_009162452.1">
    <property type="nucleotide sequence ID" value="XM_009164188.1"/>
</dbReference>
<dbReference type="CTD" id="20314603"/>
<name>A0A075A5Z9_OPIVI</name>
<organism evidence="1 2">
    <name type="scientific">Opisthorchis viverrini</name>
    <name type="common">Southeast Asian liver fluke</name>
    <dbReference type="NCBI Taxonomy" id="6198"/>
    <lineage>
        <taxon>Eukaryota</taxon>
        <taxon>Metazoa</taxon>
        <taxon>Spiralia</taxon>
        <taxon>Lophotrochozoa</taxon>
        <taxon>Platyhelminthes</taxon>
        <taxon>Trematoda</taxon>
        <taxon>Digenea</taxon>
        <taxon>Opisthorchiida</taxon>
        <taxon>Opisthorchiata</taxon>
        <taxon>Opisthorchiidae</taxon>
        <taxon>Opisthorchis</taxon>
    </lineage>
</organism>
<evidence type="ECO:0000313" key="2">
    <source>
        <dbReference type="Proteomes" id="UP000054324"/>
    </source>
</evidence>
<dbReference type="Proteomes" id="UP000054324">
    <property type="component" value="Unassembled WGS sequence"/>
</dbReference>
<protein>
    <submittedName>
        <fullName evidence="1">Uncharacterized protein</fullName>
    </submittedName>
</protein>
<evidence type="ECO:0000313" key="1">
    <source>
        <dbReference type="EMBL" id="KER33727.1"/>
    </source>
</evidence>
<accession>A0A075A5Z9</accession>
<keyword evidence="2" id="KW-1185">Reference proteome</keyword>
<dbReference type="KEGG" id="ovi:T265_00415"/>
<reference evidence="1 2" key="1">
    <citation type="submission" date="2013-11" db="EMBL/GenBank/DDBJ databases">
        <title>Opisthorchis viverrini - life in the bile duct.</title>
        <authorList>
            <person name="Young N.D."/>
            <person name="Nagarajan N."/>
            <person name="Lin S.J."/>
            <person name="Korhonen P.K."/>
            <person name="Jex A.R."/>
            <person name="Hall R.S."/>
            <person name="Safavi-Hemami H."/>
            <person name="Kaewkong W."/>
            <person name="Bertrand D."/>
            <person name="Gao S."/>
            <person name="Seet Q."/>
            <person name="Wongkham S."/>
            <person name="Teh B.T."/>
            <person name="Wongkham C."/>
            <person name="Intapan P.M."/>
            <person name="Maleewong W."/>
            <person name="Yang X."/>
            <person name="Hu M."/>
            <person name="Wang Z."/>
            <person name="Hofmann A."/>
            <person name="Sternberg P.W."/>
            <person name="Tan P."/>
            <person name="Wang J."/>
            <person name="Gasser R.B."/>
        </authorList>
    </citation>
    <scope>NUCLEOTIDE SEQUENCE [LARGE SCALE GENOMIC DNA]</scope>
</reference>
<gene>
    <name evidence="1" type="ORF">T265_00415</name>
</gene>
<proteinExistence type="predicted"/>
<sequence>MWESVELTRVHPWLSRDARSQMLTIKFKKNHPAVAPFRCLAAMPHEGGTRTGILPGRPSLDRGINSLSNHLGHLTPADEAFEVSGFHKRTLDSTHFLAYFKCLVPEKRLTERNTTAIFRTSECESVRACECENTTVSSYLLEGHLVRC</sequence>
<dbReference type="OrthoDB" id="5062908at2759"/>
<dbReference type="EMBL" id="KL596622">
    <property type="protein sequence ID" value="KER33727.1"/>
    <property type="molecule type" value="Genomic_DNA"/>
</dbReference>